<accession>A0A6G0VX38</accession>
<comment type="caution">
    <text evidence="2">The sequence shown here is derived from an EMBL/GenBank/DDBJ whole genome shotgun (WGS) entry which is preliminary data.</text>
</comment>
<name>A0A6G0VX38_APHCR</name>
<dbReference type="Gene3D" id="3.60.10.10">
    <property type="entry name" value="Endonuclease/exonuclease/phosphatase"/>
    <property type="match status" value="1"/>
</dbReference>
<proteinExistence type="predicted"/>
<dbReference type="InterPro" id="IPR000477">
    <property type="entry name" value="RT_dom"/>
</dbReference>
<dbReference type="GO" id="GO:0071897">
    <property type="term" value="P:DNA biosynthetic process"/>
    <property type="evidence" value="ECO:0007669"/>
    <property type="project" value="UniProtKB-ARBA"/>
</dbReference>
<dbReference type="SUPFAM" id="SSF56219">
    <property type="entry name" value="DNase I-like"/>
    <property type="match status" value="1"/>
</dbReference>
<protein>
    <recommendedName>
        <fullName evidence="1">Reverse transcriptase domain-containing protein</fullName>
    </recommendedName>
</protein>
<dbReference type="PROSITE" id="PS50878">
    <property type="entry name" value="RT_POL"/>
    <property type="match status" value="1"/>
</dbReference>
<feature type="domain" description="Reverse transcriptase" evidence="1">
    <location>
        <begin position="472"/>
        <end position="739"/>
    </location>
</feature>
<dbReference type="Proteomes" id="UP000478052">
    <property type="component" value="Unassembled WGS sequence"/>
</dbReference>
<organism evidence="2 3">
    <name type="scientific">Aphis craccivora</name>
    <name type="common">Cowpea aphid</name>
    <dbReference type="NCBI Taxonomy" id="307492"/>
    <lineage>
        <taxon>Eukaryota</taxon>
        <taxon>Metazoa</taxon>
        <taxon>Ecdysozoa</taxon>
        <taxon>Arthropoda</taxon>
        <taxon>Hexapoda</taxon>
        <taxon>Insecta</taxon>
        <taxon>Pterygota</taxon>
        <taxon>Neoptera</taxon>
        <taxon>Paraneoptera</taxon>
        <taxon>Hemiptera</taxon>
        <taxon>Sternorrhyncha</taxon>
        <taxon>Aphidomorpha</taxon>
        <taxon>Aphidoidea</taxon>
        <taxon>Aphididae</taxon>
        <taxon>Aphidini</taxon>
        <taxon>Aphis</taxon>
        <taxon>Aphis</taxon>
    </lineage>
</organism>
<dbReference type="CDD" id="cd01650">
    <property type="entry name" value="RT_nLTR_like"/>
    <property type="match status" value="1"/>
</dbReference>
<dbReference type="PANTHER" id="PTHR19446">
    <property type="entry name" value="REVERSE TRANSCRIPTASES"/>
    <property type="match status" value="1"/>
</dbReference>
<dbReference type="InterPro" id="IPR036691">
    <property type="entry name" value="Endo/exonu/phosph_ase_sf"/>
</dbReference>
<keyword evidence="3" id="KW-1185">Reference proteome</keyword>
<dbReference type="SUPFAM" id="SSF56672">
    <property type="entry name" value="DNA/RNA polymerases"/>
    <property type="match status" value="1"/>
</dbReference>
<dbReference type="InterPro" id="IPR005135">
    <property type="entry name" value="Endo/exonuclease/phosphatase"/>
</dbReference>
<dbReference type="Pfam" id="PF14529">
    <property type="entry name" value="Exo_endo_phos_2"/>
    <property type="match status" value="1"/>
</dbReference>
<dbReference type="InterPro" id="IPR043502">
    <property type="entry name" value="DNA/RNA_pol_sf"/>
</dbReference>
<evidence type="ECO:0000259" key="1">
    <source>
        <dbReference type="PROSITE" id="PS50878"/>
    </source>
</evidence>
<evidence type="ECO:0000313" key="3">
    <source>
        <dbReference type="Proteomes" id="UP000478052"/>
    </source>
</evidence>
<sequence>MNNVRLRIVQLNMARSLAVSSELYTYCTTNKVDVAIIQEPYTRSGVLTDLEVNSIRIAKSMTNELHGVWAAIVVFNDRLDIIHKLNLTTEHTVVISLSYPGQAPVDIVSSYFQFRRNTSDFVHEICESNQFLSNRVIMGADVNAYSPWWHDTRRNDKGRLVEHMITSLNLDIENRPNSGWSFHGGRGKSNVDVTLSRDLRGKITNWVMLESETSSDHSIITFTLDDEVSMVPTYNNRRFRDTKIDVTSLQNAIKLRLRERPPIGSPDNDAKRLSDSIAEACIQVLPKQGKQKSSKPPWWNNTVAASKLEVNRAKRRMLRDPTPDTRRNFKHSRNVHVANIRKAKKEVWVKFVQEPLSGSNTWGKLTKWLVKGRQLPKIPTVLLHQDGTHTKGIPDTIELLLDELIPHSEDDPIPEPSLSLDSAHRLHINTEQLKQIVWNQKNRAPGADGITARIIKTAWPVIKDDLLSLVNDCLDKATFPSCLKHAAVVVLLKGKNKDPLKPKSYRPVSLLPVLGKVIEEVICNLIENNLGDKLSPNQHGFRPTKGTSTALKEVVAWTNDNNNGKHVLGCFLDISGAFDNVRWPMLVEDMTKLGCDQRLIALTIDYLRDRTATYKIGSVSRTIKLTRGCPQGSKFGPRLWNITMDPLLKSSLPDNTHIVAYADDIALLIAENTRKGIIRKTESALDIVTSWAEKRGLTFSREKSVIVPLKGGLAPGFTARMGSERIRSVDATKYLGLHLGSGLTFGGHAIQLLGSSIDMFSRLKGVRKSKWGVSSALAMMLYRSVYIPRITYGISTWYPSTNRRIRAKLESAQRRALLAVTGAYKTTSTRALQVIAGAPPINLIIKMKINKENGLTRQEAEEICLQEWQTLWTESDKGRWTHSFLPDVRTRMITPIAFDHYTTQILSGHGDFNGKLASFKLAEVPTCNCGYQEETARHVLDDCPIADPERTKLRTTMEELGLSWPYENSQYTRHRKAWEALSEFARSYFTAKEKRRAEERQNQEPT</sequence>
<dbReference type="AlphaFoldDB" id="A0A6G0VX38"/>
<reference evidence="2 3" key="1">
    <citation type="submission" date="2019-08" db="EMBL/GenBank/DDBJ databases">
        <title>Whole genome of Aphis craccivora.</title>
        <authorList>
            <person name="Voronova N.V."/>
            <person name="Shulinski R.S."/>
            <person name="Bandarenka Y.V."/>
            <person name="Zhorov D.G."/>
            <person name="Warner D."/>
        </authorList>
    </citation>
    <scope>NUCLEOTIDE SEQUENCE [LARGE SCALE GENOMIC DNA]</scope>
    <source>
        <strain evidence="2">180601</strain>
        <tissue evidence="2">Whole Body</tissue>
    </source>
</reference>
<dbReference type="EMBL" id="VUJU01011746">
    <property type="protein sequence ID" value="KAF0710064.1"/>
    <property type="molecule type" value="Genomic_DNA"/>
</dbReference>
<gene>
    <name evidence="2" type="ORF">FWK35_00033202</name>
</gene>
<dbReference type="OrthoDB" id="6627755at2759"/>
<evidence type="ECO:0000313" key="2">
    <source>
        <dbReference type="EMBL" id="KAF0710064.1"/>
    </source>
</evidence>
<dbReference type="GO" id="GO:0003824">
    <property type="term" value="F:catalytic activity"/>
    <property type="evidence" value="ECO:0007669"/>
    <property type="project" value="InterPro"/>
</dbReference>
<dbReference type="Pfam" id="PF00078">
    <property type="entry name" value="RVT_1"/>
    <property type="match status" value="1"/>
</dbReference>